<reference evidence="1 2" key="1">
    <citation type="journal article" date="2016" name="Nat. Commun.">
        <title>Thousands of microbial genomes shed light on interconnected biogeochemical processes in an aquifer system.</title>
        <authorList>
            <person name="Anantharaman K."/>
            <person name="Brown C.T."/>
            <person name="Hug L.A."/>
            <person name="Sharon I."/>
            <person name="Castelle C.J."/>
            <person name="Probst A.J."/>
            <person name="Thomas B.C."/>
            <person name="Singh A."/>
            <person name="Wilkins M.J."/>
            <person name="Karaoz U."/>
            <person name="Brodie E.L."/>
            <person name="Williams K.H."/>
            <person name="Hubbard S.S."/>
            <person name="Banfield J.F."/>
        </authorList>
    </citation>
    <scope>NUCLEOTIDE SEQUENCE [LARGE SCALE GENOMIC DNA]</scope>
</reference>
<name>A0A1G1ZTZ9_9BACT</name>
<evidence type="ECO:0000313" key="2">
    <source>
        <dbReference type="Proteomes" id="UP000176284"/>
    </source>
</evidence>
<comment type="caution">
    <text evidence="1">The sequence shown here is derived from an EMBL/GenBank/DDBJ whole genome shotgun (WGS) entry which is preliminary data.</text>
</comment>
<dbReference type="GO" id="GO:0045892">
    <property type="term" value="P:negative regulation of DNA-templated transcription"/>
    <property type="evidence" value="ECO:0007669"/>
    <property type="project" value="UniProtKB-ARBA"/>
</dbReference>
<dbReference type="InterPro" id="IPR003735">
    <property type="entry name" value="Metal_Tscrpt_repr"/>
</dbReference>
<dbReference type="Pfam" id="PF02583">
    <property type="entry name" value="Trns_repr_metal"/>
    <property type="match status" value="1"/>
</dbReference>
<evidence type="ECO:0008006" key="3">
    <source>
        <dbReference type="Google" id="ProtNLM"/>
    </source>
</evidence>
<sequence length="89" mass="10323">MKKNIQQKVLRRLRIAEGQIRGLQRLVKQEVYCIDILRQSSAAKEALSKVEDLLLEHHLEVHAIDQAQRGRGKQAVKEILAVFKLSKRR</sequence>
<dbReference type="Proteomes" id="UP000176284">
    <property type="component" value="Unassembled WGS sequence"/>
</dbReference>
<dbReference type="GO" id="GO:0046872">
    <property type="term" value="F:metal ion binding"/>
    <property type="evidence" value="ECO:0007669"/>
    <property type="project" value="InterPro"/>
</dbReference>
<gene>
    <name evidence="1" type="ORF">A3H63_01640</name>
</gene>
<dbReference type="Gene3D" id="1.20.58.1000">
    <property type="entry name" value="Metal-sensitive repressor, helix protomer"/>
    <property type="match status" value="1"/>
</dbReference>
<protein>
    <recommendedName>
        <fullName evidence="3">Transcriptional regulator</fullName>
    </recommendedName>
</protein>
<organism evidence="1 2">
    <name type="scientific">Candidatus Harrisonbacteria bacterium RIFCSPLOWO2_02_FULL_45_10c</name>
    <dbReference type="NCBI Taxonomy" id="1798410"/>
    <lineage>
        <taxon>Bacteria</taxon>
        <taxon>Candidatus Harrisoniibacteriota</taxon>
    </lineage>
</organism>
<evidence type="ECO:0000313" key="1">
    <source>
        <dbReference type="EMBL" id="OGY68022.1"/>
    </source>
</evidence>
<dbReference type="AlphaFoldDB" id="A0A1G1ZTZ9"/>
<dbReference type="STRING" id="1798410.A3H63_01640"/>
<accession>A0A1G1ZTZ9</accession>
<dbReference type="GO" id="GO:0003677">
    <property type="term" value="F:DNA binding"/>
    <property type="evidence" value="ECO:0007669"/>
    <property type="project" value="InterPro"/>
</dbReference>
<proteinExistence type="predicted"/>
<dbReference type="PANTHER" id="PTHR33677">
    <property type="entry name" value="TRANSCRIPTIONAL REPRESSOR FRMR-RELATED"/>
    <property type="match status" value="1"/>
</dbReference>
<dbReference type="InterPro" id="IPR038390">
    <property type="entry name" value="Metal_Tscrpt_repr_sf"/>
</dbReference>
<dbReference type="EMBL" id="MHJM01000010">
    <property type="protein sequence ID" value="OGY68022.1"/>
    <property type="molecule type" value="Genomic_DNA"/>
</dbReference>